<dbReference type="PANTHER" id="PTHR30625:SF11">
    <property type="entry name" value="MOTA_TOLQ_EXBB PROTON CHANNEL DOMAIN-CONTAINING PROTEIN"/>
    <property type="match status" value="1"/>
</dbReference>
<evidence type="ECO:0000256" key="9">
    <source>
        <dbReference type="SAM" id="SignalP"/>
    </source>
</evidence>
<proteinExistence type="inferred from homology"/>
<dbReference type="PIRSF" id="PIRSF037714">
    <property type="entry name" value="TolR"/>
    <property type="match status" value="1"/>
</dbReference>
<comment type="similarity">
    <text evidence="6">Belongs to the exbB/tolQ family.</text>
</comment>
<keyword evidence="7" id="KW-0175">Coiled coil</keyword>
<feature type="transmembrane region" description="Helical" evidence="8">
    <location>
        <begin position="379"/>
        <end position="403"/>
    </location>
</feature>
<evidence type="ECO:0000256" key="4">
    <source>
        <dbReference type="ARBA" id="ARBA00022989"/>
    </source>
</evidence>
<feature type="signal peptide" evidence="9">
    <location>
        <begin position="1"/>
        <end position="34"/>
    </location>
</feature>
<keyword evidence="6" id="KW-0653">Protein transport</keyword>
<protein>
    <submittedName>
        <fullName evidence="11">MotA/TolQ/ExbB proton channel family protein</fullName>
    </submittedName>
</protein>
<feature type="transmembrane region" description="Helical" evidence="8">
    <location>
        <begin position="283"/>
        <end position="304"/>
    </location>
</feature>
<feature type="coiled-coil region" evidence="7">
    <location>
        <begin position="45"/>
        <end position="100"/>
    </location>
</feature>
<evidence type="ECO:0000256" key="1">
    <source>
        <dbReference type="ARBA" id="ARBA00004651"/>
    </source>
</evidence>
<gene>
    <name evidence="11" type="ORF">QEH59_07875</name>
</gene>
<feature type="transmembrane region" description="Helical" evidence="8">
    <location>
        <begin position="423"/>
        <end position="448"/>
    </location>
</feature>
<reference evidence="11 12" key="1">
    <citation type="submission" date="2023-04" db="EMBL/GenBank/DDBJ databases">
        <title>A novel bacteria isolated from coastal sediment.</title>
        <authorList>
            <person name="Liu X.-J."/>
            <person name="Du Z.-J."/>
        </authorList>
    </citation>
    <scope>NUCLEOTIDE SEQUENCE [LARGE SCALE GENOMIC DNA]</scope>
    <source>
        <strain evidence="11 12">SDUM461004</strain>
    </source>
</reference>
<keyword evidence="4 8" id="KW-1133">Transmembrane helix</keyword>
<feature type="chain" id="PRO_5046510259" evidence="9">
    <location>
        <begin position="35"/>
        <end position="476"/>
    </location>
</feature>
<evidence type="ECO:0000313" key="12">
    <source>
        <dbReference type="Proteomes" id="UP001243717"/>
    </source>
</evidence>
<dbReference type="InterPro" id="IPR017270">
    <property type="entry name" value="MotA/TolQ/ExbB-rel"/>
</dbReference>
<dbReference type="Proteomes" id="UP001243717">
    <property type="component" value="Unassembled WGS sequence"/>
</dbReference>
<dbReference type="EMBL" id="JARXIC010000010">
    <property type="protein sequence ID" value="MDQ8194339.1"/>
    <property type="molecule type" value="Genomic_DNA"/>
</dbReference>
<keyword evidence="12" id="KW-1185">Reference proteome</keyword>
<comment type="subcellular location">
    <subcellularLocation>
        <location evidence="1">Cell membrane</location>
        <topology evidence="1">Multi-pass membrane protein</topology>
    </subcellularLocation>
    <subcellularLocation>
        <location evidence="6">Membrane</location>
        <topology evidence="6">Multi-pass membrane protein</topology>
    </subcellularLocation>
</comment>
<evidence type="ECO:0000313" key="11">
    <source>
        <dbReference type="EMBL" id="MDQ8194339.1"/>
    </source>
</evidence>
<keyword evidence="2" id="KW-1003">Cell membrane</keyword>
<sequence length="476" mass="51401">MNGSINTFKRGLKHRATFPVIALALLLGSLSASAQTLEQITQAREAKLETSLQELHALRESIQAERLPLTRDLNATHAKADELEDEVARVRRLKDSQSVELETLRERVTGRQREVDYVTRTLMPSYLANYEAALSVGELETVGESIREYNLYLENADASEADKLAAGLTLMADSLQQLESLLGGQIYAGNALTPEGTLLAGDFVQVGPLLYFGASDQSTAGFALASRSERADLHPLEDEAAGEIFTLLSSGSGQLPVDPTLGDALAVEQAKDSIPEHLVKGGVWVYPILAFALVATVVSIFKALQVFSVRHPQPLVIHDIIKHLRAGEKPAALELAKAQPQPTREMLVMAVEHADESTEMVEEVMYEAMLTTQPKLERFLNVIAVTAAAAPLLGLLGTVTGIIKTFRLMTVFGAGDPKPLISGISEALITTELGLILAIPALVMHAMLSRKVAGIMARLEKTAVTFVNGLSRSKPE</sequence>
<dbReference type="Pfam" id="PF01618">
    <property type="entry name" value="MotA_ExbB"/>
    <property type="match status" value="1"/>
</dbReference>
<keyword evidence="5 8" id="KW-0472">Membrane</keyword>
<comment type="caution">
    <text evidence="11">The sequence shown here is derived from an EMBL/GenBank/DDBJ whole genome shotgun (WGS) entry which is preliminary data.</text>
</comment>
<evidence type="ECO:0000259" key="10">
    <source>
        <dbReference type="Pfam" id="PF01618"/>
    </source>
</evidence>
<organism evidence="11 12">
    <name type="scientific">Thalassobacterium sedimentorum</name>
    <dbReference type="NCBI Taxonomy" id="3041258"/>
    <lineage>
        <taxon>Bacteria</taxon>
        <taxon>Pseudomonadati</taxon>
        <taxon>Verrucomicrobiota</taxon>
        <taxon>Opitutia</taxon>
        <taxon>Puniceicoccales</taxon>
        <taxon>Coraliomargaritaceae</taxon>
        <taxon>Thalassobacterium</taxon>
    </lineage>
</organism>
<dbReference type="RefSeq" id="WP_308984817.1">
    <property type="nucleotide sequence ID" value="NZ_JARXIC010000010.1"/>
</dbReference>
<name>A0ABU1AHX6_9BACT</name>
<evidence type="ECO:0000256" key="6">
    <source>
        <dbReference type="RuleBase" id="RU004057"/>
    </source>
</evidence>
<dbReference type="InterPro" id="IPR050790">
    <property type="entry name" value="ExbB/TolQ_transport"/>
</dbReference>
<evidence type="ECO:0000256" key="8">
    <source>
        <dbReference type="SAM" id="Phobius"/>
    </source>
</evidence>
<dbReference type="InterPro" id="IPR002898">
    <property type="entry name" value="MotA_ExbB_proton_chnl"/>
</dbReference>
<dbReference type="PANTHER" id="PTHR30625">
    <property type="entry name" value="PROTEIN TOLQ"/>
    <property type="match status" value="1"/>
</dbReference>
<accession>A0ABU1AHX6</accession>
<keyword evidence="3 8" id="KW-0812">Transmembrane</keyword>
<evidence type="ECO:0000256" key="3">
    <source>
        <dbReference type="ARBA" id="ARBA00022692"/>
    </source>
</evidence>
<feature type="domain" description="MotA/TolQ/ExbB proton channel" evidence="10">
    <location>
        <begin position="341"/>
        <end position="460"/>
    </location>
</feature>
<keyword evidence="9" id="KW-0732">Signal</keyword>
<evidence type="ECO:0000256" key="5">
    <source>
        <dbReference type="ARBA" id="ARBA00023136"/>
    </source>
</evidence>
<evidence type="ECO:0000256" key="2">
    <source>
        <dbReference type="ARBA" id="ARBA00022475"/>
    </source>
</evidence>
<keyword evidence="6" id="KW-0813">Transport</keyword>
<evidence type="ECO:0000256" key="7">
    <source>
        <dbReference type="SAM" id="Coils"/>
    </source>
</evidence>